<gene>
    <name evidence="2" type="ORF">EFL26_10305</name>
</gene>
<organism evidence="2 3">
    <name type="scientific">Nocardioides pocheonensis</name>
    <dbReference type="NCBI Taxonomy" id="661485"/>
    <lineage>
        <taxon>Bacteria</taxon>
        <taxon>Bacillati</taxon>
        <taxon>Actinomycetota</taxon>
        <taxon>Actinomycetes</taxon>
        <taxon>Propionibacteriales</taxon>
        <taxon>Nocardioidaceae</taxon>
        <taxon>Nocardioides</taxon>
    </lineage>
</organism>
<comment type="caution">
    <text evidence="2">The sequence shown here is derived from an EMBL/GenBank/DDBJ whole genome shotgun (WGS) entry which is preliminary data.</text>
</comment>
<dbReference type="Proteomes" id="UP000279994">
    <property type="component" value="Unassembled WGS sequence"/>
</dbReference>
<reference evidence="2 3" key="1">
    <citation type="submission" date="2018-11" db="EMBL/GenBank/DDBJ databases">
        <authorList>
            <person name="Li F."/>
        </authorList>
    </citation>
    <scope>NUCLEOTIDE SEQUENCE [LARGE SCALE GENOMIC DNA]</scope>
    <source>
        <strain evidence="2 3">Gsoil 818</strain>
    </source>
</reference>
<dbReference type="AlphaFoldDB" id="A0A3N0GQE8"/>
<protein>
    <submittedName>
        <fullName evidence="2">Uncharacterized protein</fullName>
    </submittedName>
</protein>
<keyword evidence="1" id="KW-0812">Transmembrane</keyword>
<keyword evidence="3" id="KW-1185">Reference proteome</keyword>
<feature type="transmembrane region" description="Helical" evidence="1">
    <location>
        <begin position="54"/>
        <end position="75"/>
    </location>
</feature>
<keyword evidence="1" id="KW-1133">Transmembrane helix</keyword>
<evidence type="ECO:0000313" key="3">
    <source>
        <dbReference type="Proteomes" id="UP000279994"/>
    </source>
</evidence>
<dbReference type="EMBL" id="RJSF01000038">
    <property type="protein sequence ID" value="RNM14647.1"/>
    <property type="molecule type" value="Genomic_DNA"/>
</dbReference>
<evidence type="ECO:0000256" key="1">
    <source>
        <dbReference type="SAM" id="Phobius"/>
    </source>
</evidence>
<name>A0A3N0GQE8_9ACTN</name>
<proteinExistence type="predicted"/>
<keyword evidence="1" id="KW-0472">Membrane</keyword>
<evidence type="ECO:0000313" key="2">
    <source>
        <dbReference type="EMBL" id="RNM14647.1"/>
    </source>
</evidence>
<sequence>MLGRRRGQVMTADRVIVLVVMVAGFVVVTVFNRRKLARMNPEERAQFDRNIAPVARFLKAFMWFWVVVCIAASILAAVDGVWPISVALLVLAVGLGFGVAHHSRWWIGS</sequence>
<feature type="transmembrane region" description="Helical" evidence="1">
    <location>
        <begin position="81"/>
        <end position="100"/>
    </location>
</feature>
<feature type="transmembrane region" description="Helical" evidence="1">
    <location>
        <begin position="15"/>
        <end position="33"/>
    </location>
</feature>
<accession>A0A3N0GQE8</accession>